<proteinExistence type="predicted"/>
<evidence type="ECO:0000256" key="2">
    <source>
        <dbReference type="SAM" id="SignalP"/>
    </source>
</evidence>
<sequence length="576" mass="55247">MGARSRGGGCRPLLPLSAALLLLITAPLLPQLTRAQRVFPVRLTRVPFLVAPGAATARASSVAFARGLLQATDGGTDGGSTNASAPAGGVVTAGADLPGDVVAVRSCLPFNVLVLPGSESGSGPNGSILMSAEDAVLGATDISYAPDTGILALSLSKGYESTRVINLTITAANTSSLRYVQNFGPGNVVVGPGFNVSDFNAAATSIGGVLATGLTARRVFVTNTGTGTVALNGTFSNGGEVLAGGTGKVYLSGRVGGNVAVSVDGISATWIQGTPDTTITGTANSLAKVLYTAGQCSVKAAFQSLFGVNIFGDPCQRATPGSGPSYSPAWSCGQRVNGQSMCPADTPLPGSSGVGLSGSAGVQGASDEGSGPQTEVIGGGNTGGNMGGAAAQGAPDNGGTASVQSGGMGATPNVNTVSGQPGTVMTGTFTTPGGRASASGSVSGPSGSLGAQQTSAEGAPPVFQSGGGILGQTSGLDPDFQGLLNSLGGGGGSSSSAQASSVSGGGGATTASTSGGPSSSSSQTSQSSSLNIPTISSGLSVSSLTCDDPASARAMFAPPVATTAGAKTAAGAGGRR</sequence>
<evidence type="ECO:0000313" key="3">
    <source>
        <dbReference type="EMBL" id="KAG2491469.1"/>
    </source>
</evidence>
<dbReference type="EMBL" id="JAEHOE010000053">
    <property type="protein sequence ID" value="KAG2491469.1"/>
    <property type="molecule type" value="Genomic_DNA"/>
</dbReference>
<evidence type="ECO:0000256" key="1">
    <source>
        <dbReference type="SAM" id="MobiDB-lite"/>
    </source>
</evidence>
<name>A0A836BXR2_9CHLO</name>
<feature type="signal peptide" evidence="2">
    <location>
        <begin position="1"/>
        <end position="35"/>
    </location>
</feature>
<dbReference type="Proteomes" id="UP000612055">
    <property type="component" value="Unassembled WGS sequence"/>
</dbReference>
<keyword evidence="2" id="KW-0732">Signal</keyword>
<accession>A0A836BXR2</accession>
<dbReference type="AlphaFoldDB" id="A0A836BXR2"/>
<comment type="caution">
    <text evidence="3">The sequence shown here is derived from an EMBL/GenBank/DDBJ whole genome shotgun (WGS) entry which is preliminary data.</text>
</comment>
<feature type="compositionally biased region" description="Low complexity" evidence="1">
    <location>
        <begin position="509"/>
        <end position="530"/>
    </location>
</feature>
<evidence type="ECO:0000313" key="4">
    <source>
        <dbReference type="Proteomes" id="UP000612055"/>
    </source>
</evidence>
<evidence type="ECO:0008006" key="5">
    <source>
        <dbReference type="Google" id="ProtNLM"/>
    </source>
</evidence>
<feature type="compositionally biased region" description="Low complexity" evidence="1">
    <location>
        <begin position="433"/>
        <end position="451"/>
    </location>
</feature>
<reference evidence="3" key="1">
    <citation type="journal article" date="2020" name="bioRxiv">
        <title>Comparative genomics of Chlamydomonas.</title>
        <authorList>
            <person name="Craig R.J."/>
            <person name="Hasan A.R."/>
            <person name="Ness R.W."/>
            <person name="Keightley P.D."/>
        </authorList>
    </citation>
    <scope>NUCLEOTIDE SEQUENCE</scope>
    <source>
        <strain evidence="3">CCAP 11/70</strain>
    </source>
</reference>
<feature type="compositionally biased region" description="Low complexity" evidence="1">
    <location>
        <begin position="561"/>
        <end position="570"/>
    </location>
</feature>
<feature type="compositionally biased region" description="Polar residues" evidence="1">
    <location>
        <begin position="412"/>
        <end position="431"/>
    </location>
</feature>
<feature type="region of interest" description="Disordered" evidence="1">
    <location>
        <begin position="341"/>
        <end position="576"/>
    </location>
</feature>
<gene>
    <name evidence="3" type="ORF">HYH03_010254</name>
</gene>
<feature type="compositionally biased region" description="Gly residues" evidence="1">
    <location>
        <begin position="377"/>
        <end position="387"/>
    </location>
</feature>
<keyword evidence="4" id="KW-1185">Reference proteome</keyword>
<organism evidence="3 4">
    <name type="scientific">Edaphochlamys debaryana</name>
    <dbReference type="NCBI Taxonomy" id="47281"/>
    <lineage>
        <taxon>Eukaryota</taxon>
        <taxon>Viridiplantae</taxon>
        <taxon>Chlorophyta</taxon>
        <taxon>core chlorophytes</taxon>
        <taxon>Chlorophyceae</taxon>
        <taxon>CS clade</taxon>
        <taxon>Chlamydomonadales</taxon>
        <taxon>Chlamydomonadales incertae sedis</taxon>
        <taxon>Edaphochlamys</taxon>
    </lineage>
</organism>
<protein>
    <recommendedName>
        <fullName evidence="5">Auto-transporter adhesin head GIN domain-containing protein</fullName>
    </recommendedName>
</protein>
<feature type="compositionally biased region" description="Polar residues" evidence="1">
    <location>
        <begin position="531"/>
        <end position="545"/>
    </location>
</feature>
<dbReference type="Gene3D" id="2.160.20.120">
    <property type="match status" value="1"/>
</dbReference>
<feature type="chain" id="PRO_5032862454" description="Auto-transporter adhesin head GIN domain-containing protein" evidence="2">
    <location>
        <begin position="36"/>
        <end position="576"/>
    </location>
</feature>
<dbReference type="OrthoDB" id="549560at2759"/>